<dbReference type="GO" id="GO:0016075">
    <property type="term" value="P:rRNA catabolic process"/>
    <property type="evidence" value="ECO:0007669"/>
    <property type="project" value="TreeGrafter"/>
</dbReference>
<dbReference type="PANTHER" id="PTHR42188">
    <property type="entry name" value="23S RRNA-SPECIFIC ENDONUCLEASE VAPC20"/>
    <property type="match status" value="1"/>
</dbReference>
<dbReference type="Proteomes" id="UP000182344">
    <property type="component" value="Unassembled WGS sequence"/>
</dbReference>
<dbReference type="GO" id="GO:0004521">
    <property type="term" value="F:RNA endonuclease activity"/>
    <property type="evidence" value="ECO:0007669"/>
    <property type="project" value="InterPro"/>
</dbReference>
<accession>A0A1J5I3T8</accession>
<dbReference type="AlphaFoldDB" id="A0A1J5I3T8"/>
<proteinExistence type="predicted"/>
<evidence type="ECO:0000259" key="1">
    <source>
        <dbReference type="Pfam" id="PF01850"/>
    </source>
</evidence>
<dbReference type="PANTHER" id="PTHR42188:SF1">
    <property type="entry name" value="23S RRNA-SPECIFIC ENDONUCLEASE VAPC20"/>
    <property type="match status" value="1"/>
</dbReference>
<comment type="caution">
    <text evidence="2">The sequence shown here is derived from an EMBL/GenBank/DDBJ whole genome shotgun (WGS) entry which is preliminary data.</text>
</comment>
<dbReference type="SUPFAM" id="SSF88723">
    <property type="entry name" value="PIN domain-like"/>
    <property type="match status" value="1"/>
</dbReference>
<dbReference type="InterPro" id="IPR039018">
    <property type="entry name" value="VapC20-like"/>
</dbReference>
<name>A0A1J5I3T8_9BACT</name>
<evidence type="ECO:0000313" key="3">
    <source>
        <dbReference type="Proteomes" id="UP000182344"/>
    </source>
</evidence>
<gene>
    <name evidence="2" type="ORF">AUK05_00305</name>
</gene>
<dbReference type="InterPro" id="IPR002716">
    <property type="entry name" value="PIN_dom"/>
</dbReference>
<dbReference type="STRING" id="1805376.AUK05_00305"/>
<dbReference type="EMBL" id="MNZO01000005">
    <property type="protein sequence ID" value="OIP87823.1"/>
    <property type="molecule type" value="Genomic_DNA"/>
</dbReference>
<feature type="domain" description="PIN" evidence="1">
    <location>
        <begin position="5"/>
        <end position="131"/>
    </location>
</feature>
<dbReference type="Gene3D" id="3.40.50.1010">
    <property type="entry name" value="5'-nuclease"/>
    <property type="match status" value="1"/>
</dbReference>
<sequence>MDKVFWDTSGIKALRDEKDEFHQIAVSVWSKLNNKNVEIYVSNYIIDESYTLLRLRCGMGTVKLFRDYLVDMIGTIKVERVKSRDEIDAWKWFEKDWSKLSFTDCVSFALMKRLGIKRVFGFDKHFEKAGFVLEK</sequence>
<organism evidence="2 3">
    <name type="scientific">Candidatus Shapirobacteria bacterium CG2_30_35_20</name>
    <dbReference type="NCBI Taxonomy" id="1805376"/>
    <lineage>
        <taxon>Bacteria</taxon>
        <taxon>Candidatus Shapironibacteriota</taxon>
    </lineage>
</organism>
<evidence type="ECO:0000313" key="2">
    <source>
        <dbReference type="EMBL" id="OIP87823.1"/>
    </source>
</evidence>
<dbReference type="InterPro" id="IPR029060">
    <property type="entry name" value="PIN-like_dom_sf"/>
</dbReference>
<dbReference type="Pfam" id="PF01850">
    <property type="entry name" value="PIN"/>
    <property type="match status" value="1"/>
</dbReference>
<protein>
    <recommendedName>
        <fullName evidence="1">PIN domain-containing protein</fullName>
    </recommendedName>
</protein>
<reference evidence="2 3" key="1">
    <citation type="journal article" date="2016" name="Environ. Microbiol.">
        <title>Genomic resolution of a cold subsurface aquifer community provides metabolic insights for novel microbes adapted to high CO concentrations.</title>
        <authorList>
            <person name="Probst A.J."/>
            <person name="Castelle C.J."/>
            <person name="Singh A."/>
            <person name="Brown C.T."/>
            <person name="Anantharaman K."/>
            <person name="Sharon I."/>
            <person name="Hug L.A."/>
            <person name="Burstein D."/>
            <person name="Emerson J.B."/>
            <person name="Thomas B.C."/>
            <person name="Banfield J.F."/>
        </authorList>
    </citation>
    <scope>NUCLEOTIDE SEQUENCE [LARGE SCALE GENOMIC DNA]</scope>
    <source>
        <strain evidence="2">CG2_30_35_20</strain>
    </source>
</reference>